<feature type="binding site" evidence="3">
    <location>
        <position position="152"/>
    </location>
    <ligand>
        <name>FAD</name>
        <dbReference type="ChEBI" id="CHEBI:57692"/>
    </ligand>
</feature>
<name>A0A9P0FD36_BRAAE</name>
<dbReference type="Gene3D" id="3.30.560.10">
    <property type="entry name" value="Glucose Oxidase, domain 3"/>
    <property type="match status" value="1"/>
</dbReference>
<dbReference type="GO" id="GO:0050660">
    <property type="term" value="F:flavin adenine dinucleotide binding"/>
    <property type="evidence" value="ECO:0007669"/>
    <property type="project" value="InterPro"/>
</dbReference>
<feature type="domain" description="Glucose-methanol-choline oxidoreductase N-terminal" evidence="4">
    <location>
        <begin position="328"/>
        <end position="342"/>
    </location>
</feature>
<sequence length="626" mass="70367">MKIRFTFSTYFFITAIAYIHCISDEEVERFANHMQDEMRKAAEGELAVNSLSFKPLNNNPPKDFGEFDFIIVGAGATGTVLANRLSEEKSWKILLLEAGGYPSDFTDLPANVLPSRFTRYNWGYKTVPQNYSCLGMNNEECLCPRGQGLGGTTLINGLMYARGHKIDFDKWAAMGNPGWAYKEVLPLFKKSEGMLKNNPDAVVDWAFHNPSGPLRVEYKPTTDPQLKAWYEAQQSFGYQFADPNSPQQIGFGPVPGNIKHGRRQDGGTVFVLPVLTRENLVVQTNTLVTKIVFREGWFVKPIAKGVEFAFNGTYYTAWAKKEVIVSGGSINTPQLLMISGIGPKRHLKEKDVRVIKDLPVGLTLREHPAFFGLLFSSNYSEPVKSFNEYIKEYLQGTGPLTITGGFRGMSFYKTKYETVPKYPDLEVLFASGNCTSQFVQKGFNWKDETYRAAFAPLNPRKCFQATPIALHSQSVGYVKLKTNSPYDFPLINPNHLSDRKKRDINTLYEGIQMIIKFTKTEAMQKFNATIGVTPLPACTQHEFLSRDYWFCALGQMTYNIYHPVGTCPMGPNPKKSVVNHELKVHGVNNLRVADASVFPFTLSGHPNAPCVMIGEKLALLLKRDYL</sequence>
<dbReference type="InterPro" id="IPR000172">
    <property type="entry name" value="GMC_OxRdtase_N"/>
</dbReference>
<feature type="active site" description="Proton acceptor" evidence="2">
    <location>
        <position position="605"/>
    </location>
</feature>
<dbReference type="InterPro" id="IPR007867">
    <property type="entry name" value="GMC_OxRtase_C"/>
</dbReference>
<dbReference type="Gene3D" id="3.50.50.60">
    <property type="entry name" value="FAD/NAD(P)-binding domain"/>
    <property type="match status" value="1"/>
</dbReference>
<dbReference type="Pfam" id="PF00732">
    <property type="entry name" value="GMC_oxred_N"/>
    <property type="match status" value="1"/>
</dbReference>
<evidence type="ECO:0000256" key="1">
    <source>
        <dbReference type="ARBA" id="ARBA00010790"/>
    </source>
</evidence>
<proteinExistence type="inferred from homology"/>
<comment type="similarity">
    <text evidence="1">Belongs to the GMC oxidoreductase family.</text>
</comment>
<accession>A0A9P0FD36</accession>
<keyword evidence="3" id="KW-0274">FAD</keyword>
<evidence type="ECO:0000313" key="6">
    <source>
        <dbReference type="Proteomes" id="UP001154078"/>
    </source>
</evidence>
<dbReference type="GO" id="GO:0016614">
    <property type="term" value="F:oxidoreductase activity, acting on CH-OH group of donors"/>
    <property type="evidence" value="ECO:0007669"/>
    <property type="project" value="InterPro"/>
</dbReference>
<dbReference type="SUPFAM" id="SSF54373">
    <property type="entry name" value="FAD-linked reductases, C-terminal domain"/>
    <property type="match status" value="1"/>
</dbReference>
<dbReference type="Pfam" id="PF05199">
    <property type="entry name" value="GMC_oxred_C"/>
    <property type="match status" value="1"/>
</dbReference>
<feature type="active site" description="Proton donor" evidence="2">
    <location>
        <position position="562"/>
    </location>
</feature>
<dbReference type="EMBL" id="OV121132">
    <property type="protein sequence ID" value="CAH0547884.1"/>
    <property type="molecule type" value="Genomic_DNA"/>
</dbReference>
<reference evidence="5" key="1">
    <citation type="submission" date="2021-12" db="EMBL/GenBank/DDBJ databases">
        <authorList>
            <person name="King R."/>
        </authorList>
    </citation>
    <scope>NUCLEOTIDE SEQUENCE</scope>
</reference>
<keyword evidence="3" id="KW-0285">Flavoprotein</keyword>
<organism evidence="5 6">
    <name type="scientific">Brassicogethes aeneus</name>
    <name type="common">Rape pollen beetle</name>
    <name type="synonym">Meligethes aeneus</name>
    <dbReference type="NCBI Taxonomy" id="1431903"/>
    <lineage>
        <taxon>Eukaryota</taxon>
        <taxon>Metazoa</taxon>
        <taxon>Ecdysozoa</taxon>
        <taxon>Arthropoda</taxon>
        <taxon>Hexapoda</taxon>
        <taxon>Insecta</taxon>
        <taxon>Pterygota</taxon>
        <taxon>Neoptera</taxon>
        <taxon>Endopterygota</taxon>
        <taxon>Coleoptera</taxon>
        <taxon>Polyphaga</taxon>
        <taxon>Cucujiformia</taxon>
        <taxon>Nitidulidae</taxon>
        <taxon>Meligethinae</taxon>
        <taxon>Brassicogethes</taxon>
    </lineage>
</organism>
<evidence type="ECO:0000259" key="4">
    <source>
        <dbReference type="PROSITE" id="PS00624"/>
    </source>
</evidence>
<evidence type="ECO:0000313" key="5">
    <source>
        <dbReference type="EMBL" id="CAH0547884.1"/>
    </source>
</evidence>
<dbReference type="InterPro" id="IPR036188">
    <property type="entry name" value="FAD/NAD-bd_sf"/>
</dbReference>
<dbReference type="InterPro" id="IPR012132">
    <property type="entry name" value="GMC_OxRdtase"/>
</dbReference>
<dbReference type="SUPFAM" id="SSF51905">
    <property type="entry name" value="FAD/NAD(P)-binding domain"/>
    <property type="match status" value="1"/>
</dbReference>
<dbReference type="PROSITE" id="PS00624">
    <property type="entry name" value="GMC_OXRED_2"/>
    <property type="match status" value="1"/>
</dbReference>
<dbReference type="Proteomes" id="UP001154078">
    <property type="component" value="Chromosome 1"/>
</dbReference>
<protein>
    <recommendedName>
        <fullName evidence="4">Glucose-methanol-choline oxidoreductase N-terminal domain-containing protein</fullName>
    </recommendedName>
</protein>
<dbReference type="PANTHER" id="PTHR11552">
    <property type="entry name" value="GLUCOSE-METHANOL-CHOLINE GMC OXIDOREDUCTASE"/>
    <property type="match status" value="1"/>
</dbReference>
<feature type="binding site" evidence="3">
    <location>
        <position position="288"/>
    </location>
    <ligand>
        <name>FAD</name>
        <dbReference type="ChEBI" id="CHEBI:57692"/>
    </ligand>
</feature>
<gene>
    <name evidence="5" type="ORF">MELIAE_LOCUS1780</name>
</gene>
<evidence type="ECO:0000256" key="3">
    <source>
        <dbReference type="PIRSR" id="PIRSR000137-2"/>
    </source>
</evidence>
<dbReference type="PANTHER" id="PTHR11552:SF158">
    <property type="entry name" value="GH23626P-RELATED"/>
    <property type="match status" value="1"/>
</dbReference>
<dbReference type="PIRSF" id="PIRSF000137">
    <property type="entry name" value="Alcohol_oxidase"/>
    <property type="match status" value="1"/>
</dbReference>
<dbReference type="AlphaFoldDB" id="A0A9P0FD36"/>
<keyword evidence="6" id="KW-1185">Reference proteome</keyword>
<evidence type="ECO:0000256" key="2">
    <source>
        <dbReference type="PIRSR" id="PIRSR000137-1"/>
    </source>
</evidence>
<comment type="cofactor">
    <cofactor evidence="3">
        <name>FAD</name>
        <dbReference type="ChEBI" id="CHEBI:57692"/>
    </cofactor>
</comment>
<dbReference type="OrthoDB" id="269227at2759"/>